<evidence type="ECO:0000313" key="2">
    <source>
        <dbReference type="Proteomes" id="UP000001593"/>
    </source>
</evidence>
<proteinExistence type="predicted"/>
<evidence type="ECO:0000313" key="1">
    <source>
        <dbReference type="EMBL" id="EDO44734.1"/>
    </source>
</evidence>
<keyword evidence="2" id="KW-1185">Reference proteome</keyword>
<dbReference type="PANTHER" id="PTHR33395:SF22">
    <property type="entry name" value="REVERSE TRANSCRIPTASE DOMAIN-CONTAINING PROTEIN"/>
    <property type="match status" value="1"/>
</dbReference>
<name>A7RUP6_NEMVE</name>
<sequence>VPRRCIKLASSHISDSLTTILNQSLQQGVVPDILKISKITPVDKGGEITDPFNFRPISTLSTFTQVLEKLVYQQIINYVEKQNILYECQFGF</sequence>
<evidence type="ECO:0008006" key="3">
    <source>
        <dbReference type="Google" id="ProtNLM"/>
    </source>
</evidence>
<dbReference type="InParanoid" id="A7RUP6"/>
<dbReference type="HOGENOM" id="CLU_118269_2_2_1"/>
<reference evidence="1 2" key="1">
    <citation type="journal article" date="2007" name="Science">
        <title>Sea anemone genome reveals ancestral eumetazoan gene repertoire and genomic organization.</title>
        <authorList>
            <person name="Putnam N.H."/>
            <person name="Srivastava M."/>
            <person name="Hellsten U."/>
            <person name="Dirks B."/>
            <person name="Chapman J."/>
            <person name="Salamov A."/>
            <person name="Terry A."/>
            <person name="Shapiro H."/>
            <person name="Lindquist E."/>
            <person name="Kapitonov V.V."/>
            <person name="Jurka J."/>
            <person name="Genikhovich G."/>
            <person name="Grigoriev I.V."/>
            <person name="Lucas S.M."/>
            <person name="Steele R.E."/>
            <person name="Finnerty J.R."/>
            <person name="Technau U."/>
            <person name="Martindale M.Q."/>
            <person name="Rokhsar D.S."/>
        </authorList>
    </citation>
    <scope>NUCLEOTIDE SEQUENCE [LARGE SCALE GENOMIC DNA]</scope>
    <source>
        <strain evidence="2">CH2 X CH6</strain>
    </source>
</reference>
<dbReference type="STRING" id="45351.A7RUP6"/>
<feature type="non-terminal residue" evidence="1">
    <location>
        <position position="92"/>
    </location>
</feature>
<dbReference type="Proteomes" id="UP000001593">
    <property type="component" value="Unassembled WGS sequence"/>
</dbReference>
<gene>
    <name evidence="1" type="ORF">NEMVEDRAFT_v1g57238</name>
</gene>
<dbReference type="PANTHER" id="PTHR33395">
    <property type="entry name" value="TRANSCRIPTASE, PUTATIVE-RELATED-RELATED"/>
    <property type="match status" value="1"/>
</dbReference>
<dbReference type="OMA" id="LYECQFG"/>
<protein>
    <recommendedName>
        <fullName evidence="3">Reverse transcriptase domain-containing protein</fullName>
    </recommendedName>
</protein>
<dbReference type="PhylomeDB" id="A7RUP6"/>
<organism evidence="1 2">
    <name type="scientific">Nematostella vectensis</name>
    <name type="common">Starlet sea anemone</name>
    <dbReference type="NCBI Taxonomy" id="45351"/>
    <lineage>
        <taxon>Eukaryota</taxon>
        <taxon>Metazoa</taxon>
        <taxon>Cnidaria</taxon>
        <taxon>Anthozoa</taxon>
        <taxon>Hexacorallia</taxon>
        <taxon>Actiniaria</taxon>
        <taxon>Edwardsiidae</taxon>
        <taxon>Nematostella</taxon>
    </lineage>
</organism>
<accession>A7RUP6</accession>
<dbReference type="EMBL" id="DS469541">
    <property type="protein sequence ID" value="EDO44734.1"/>
    <property type="molecule type" value="Genomic_DNA"/>
</dbReference>
<feature type="non-terminal residue" evidence="1">
    <location>
        <position position="1"/>
    </location>
</feature>
<dbReference type="AlphaFoldDB" id="A7RUP6"/>